<name>A0ABW2DQY6_9BACT</name>
<comment type="caution">
    <text evidence="2">The sequence shown here is derived from an EMBL/GenBank/DDBJ whole genome shotgun (WGS) entry which is preliminary data.</text>
</comment>
<gene>
    <name evidence="2" type="ORF">ACFQHR_13440</name>
</gene>
<feature type="region of interest" description="Disordered" evidence="1">
    <location>
        <begin position="1"/>
        <end position="76"/>
    </location>
</feature>
<feature type="compositionally biased region" description="Polar residues" evidence="1">
    <location>
        <begin position="38"/>
        <end position="52"/>
    </location>
</feature>
<evidence type="ECO:0000313" key="2">
    <source>
        <dbReference type="EMBL" id="MFC6998636.1"/>
    </source>
</evidence>
<accession>A0ABW2DQY6</accession>
<proteinExistence type="predicted"/>
<sequence>MKDEKDNKSVNKTHQGIQSERERQSASDDDMYKRSMTGYDSTKQDVNFTGTEKTAAANTIDERDNNDGDANNENNY</sequence>
<evidence type="ECO:0000313" key="3">
    <source>
        <dbReference type="Proteomes" id="UP001596405"/>
    </source>
</evidence>
<dbReference type="Proteomes" id="UP001596405">
    <property type="component" value="Unassembled WGS sequence"/>
</dbReference>
<dbReference type="RefSeq" id="WP_066626032.1">
    <property type="nucleotide sequence ID" value="NZ_JBHSYQ010000006.1"/>
</dbReference>
<dbReference type="EMBL" id="JBHSYQ010000006">
    <property type="protein sequence ID" value="MFC6998636.1"/>
    <property type="molecule type" value="Genomic_DNA"/>
</dbReference>
<organism evidence="2 3">
    <name type="scientific">Rufibacter roseus</name>
    <dbReference type="NCBI Taxonomy" id="1567108"/>
    <lineage>
        <taxon>Bacteria</taxon>
        <taxon>Pseudomonadati</taxon>
        <taxon>Bacteroidota</taxon>
        <taxon>Cytophagia</taxon>
        <taxon>Cytophagales</taxon>
        <taxon>Hymenobacteraceae</taxon>
        <taxon>Rufibacter</taxon>
    </lineage>
</organism>
<evidence type="ECO:0000256" key="1">
    <source>
        <dbReference type="SAM" id="MobiDB-lite"/>
    </source>
</evidence>
<keyword evidence="3" id="KW-1185">Reference proteome</keyword>
<protein>
    <submittedName>
        <fullName evidence="2">Uncharacterized protein</fullName>
    </submittedName>
</protein>
<feature type="compositionally biased region" description="Basic and acidic residues" evidence="1">
    <location>
        <begin position="19"/>
        <end position="33"/>
    </location>
</feature>
<reference evidence="3" key="1">
    <citation type="journal article" date="2019" name="Int. J. Syst. Evol. Microbiol.">
        <title>The Global Catalogue of Microorganisms (GCM) 10K type strain sequencing project: providing services to taxonomists for standard genome sequencing and annotation.</title>
        <authorList>
            <consortium name="The Broad Institute Genomics Platform"/>
            <consortium name="The Broad Institute Genome Sequencing Center for Infectious Disease"/>
            <person name="Wu L."/>
            <person name="Ma J."/>
        </authorList>
    </citation>
    <scope>NUCLEOTIDE SEQUENCE [LARGE SCALE GENOMIC DNA]</scope>
    <source>
        <strain evidence="3">CGMCC 4.7393</strain>
    </source>
</reference>